<evidence type="ECO:0000256" key="7">
    <source>
        <dbReference type="ARBA" id="ARBA00022927"/>
    </source>
</evidence>
<dbReference type="InterPro" id="IPR045260">
    <property type="entry name" value="Sec12-like"/>
</dbReference>
<dbReference type="GO" id="GO:0006888">
    <property type="term" value="P:endoplasmic reticulum to Golgi vesicle-mediated transport"/>
    <property type="evidence" value="ECO:0007669"/>
    <property type="project" value="UniProtKB-UniRule"/>
</dbReference>
<evidence type="ECO:0000256" key="5">
    <source>
        <dbReference type="ARBA" id="ARBA00022824"/>
    </source>
</evidence>
<comment type="function">
    <text evidence="10">Guanine nucleotide-exchange factor (GEF) required for the formation or budding of transport vesicles from the ER.</text>
</comment>
<evidence type="ECO:0000256" key="8">
    <source>
        <dbReference type="ARBA" id="ARBA00022989"/>
    </source>
</evidence>
<keyword evidence="7 10" id="KW-0653">Protein transport</keyword>
<organism evidence="11 12">
    <name type="scientific">Tortispora caseinolytica NRRL Y-17796</name>
    <dbReference type="NCBI Taxonomy" id="767744"/>
    <lineage>
        <taxon>Eukaryota</taxon>
        <taxon>Fungi</taxon>
        <taxon>Dikarya</taxon>
        <taxon>Ascomycota</taxon>
        <taxon>Saccharomycotina</taxon>
        <taxon>Trigonopsidomycetes</taxon>
        <taxon>Trigonopsidales</taxon>
        <taxon>Trigonopsidaceae</taxon>
        <taxon>Tortispora</taxon>
    </lineage>
</organism>
<gene>
    <name evidence="11" type="ORF">CANCADRAFT_4103</name>
</gene>
<dbReference type="SUPFAM" id="SSF50978">
    <property type="entry name" value="WD40 repeat-like"/>
    <property type="match status" value="1"/>
</dbReference>
<keyword evidence="12" id="KW-1185">Reference proteome</keyword>
<keyword evidence="5 10" id="KW-0256">Endoplasmic reticulum</keyword>
<dbReference type="EMBL" id="KV453843">
    <property type="protein sequence ID" value="ODV89486.1"/>
    <property type="molecule type" value="Genomic_DNA"/>
</dbReference>
<dbReference type="InterPro" id="IPR015943">
    <property type="entry name" value="WD40/YVTN_repeat-like_dom_sf"/>
</dbReference>
<evidence type="ECO:0000256" key="3">
    <source>
        <dbReference type="ARBA" id="ARBA00022692"/>
    </source>
</evidence>
<keyword evidence="8" id="KW-1133">Transmembrane helix</keyword>
<evidence type="ECO:0000256" key="2">
    <source>
        <dbReference type="ARBA" id="ARBA00022574"/>
    </source>
</evidence>
<evidence type="ECO:0000256" key="6">
    <source>
        <dbReference type="ARBA" id="ARBA00022892"/>
    </source>
</evidence>
<sequence length="391" mass="41999">MYKAALDCPVFDACFATENEFLVVGGGGPGGHGVPNSITAMKFDETLAPAFSYKLEGNTQAPSSVDVSRSGLLALGCTREASDDGEASNDYDGHLKLFDYDLRAKSIQFSKSVNVFPAAESEDDLYQRFTKFGANDQLLAVGSSLGDIAILDADTLKVVFTKKLPARLESMDFKGLSVVACTESNLYVWNLSEKLKSYDADYDTDTEGDLDEEVADAIESAAVSIATKGVNDVARRRLQRVSSISRSTAIETHHSYSVTITTPDRFRCVAFSDAEMVYAAINISPRKGAYIVSYSIDSESPTLKMTATQSLKTTAVTALAASSKYVAVGNADYSITLLDLNLKALKSIKMAHTFSITSLNFSPSGTHLVSTSVDATVAYTKLHAAYSTSSY</sequence>
<evidence type="ECO:0000256" key="4">
    <source>
        <dbReference type="ARBA" id="ARBA00022737"/>
    </source>
</evidence>
<accession>A0A1E4TCJ1</accession>
<dbReference type="InterPro" id="IPR036322">
    <property type="entry name" value="WD40_repeat_dom_sf"/>
</dbReference>
<evidence type="ECO:0000256" key="1">
    <source>
        <dbReference type="ARBA" id="ARBA00022448"/>
    </source>
</evidence>
<keyword evidence="1 10" id="KW-0813">Transport</keyword>
<dbReference type="GO" id="GO:0015031">
    <property type="term" value="P:protein transport"/>
    <property type="evidence" value="ECO:0007669"/>
    <property type="project" value="UniProtKB-KW"/>
</dbReference>
<dbReference type="Pfam" id="PF00400">
    <property type="entry name" value="WD40"/>
    <property type="match status" value="1"/>
</dbReference>
<evidence type="ECO:0000256" key="9">
    <source>
        <dbReference type="ARBA" id="ARBA00023136"/>
    </source>
</evidence>
<dbReference type="GO" id="GO:0003400">
    <property type="term" value="P:regulation of COPII vesicle coating"/>
    <property type="evidence" value="ECO:0007669"/>
    <property type="project" value="UniProtKB-UniRule"/>
</dbReference>
<dbReference type="GO" id="GO:0000139">
    <property type="term" value="C:Golgi membrane"/>
    <property type="evidence" value="ECO:0007669"/>
    <property type="project" value="UniProtKB-SubCell"/>
</dbReference>
<keyword evidence="4 10" id="KW-0677">Repeat</keyword>
<dbReference type="GO" id="GO:0005085">
    <property type="term" value="F:guanyl-nucleotide exchange factor activity"/>
    <property type="evidence" value="ECO:0007669"/>
    <property type="project" value="InterPro"/>
</dbReference>
<dbReference type="PANTHER" id="PTHR23284:SF0">
    <property type="entry name" value="PROLACTIN REGULATORY ELEMENT-BINDING PROTEIN"/>
    <property type="match status" value="1"/>
</dbReference>
<protein>
    <recommendedName>
        <fullName evidence="10">Guanine nucleotide-exchange factor SEC12</fullName>
    </recommendedName>
</protein>
<keyword evidence="6" id="KW-0931">ER-Golgi transport</keyword>
<dbReference type="Gene3D" id="2.130.10.10">
    <property type="entry name" value="YVTN repeat-like/Quinoprotein amine dehydrogenase"/>
    <property type="match status" value="2"/>
</dbReference>
<keyword evidence="2 10" id="KW-0853">WD repeat</keyword>
<dbReference type="PANTHER" id="PTHR23284">
    <property type="entry name" value="PROLACTIN REGULATORY ELEMENT BINDING PROTEIN"/>
    <property type="match status" value="1"/>
</dbReference>
<dbReference type="InterPro" id="IPR001680">
    <property type="entry name" value="WD40_rpt"/>
</dbReference>
<dbReference type="AlphaFoldDB" id="A0A1E4TCJ1"/>
<proteinExistence type="inferred from homology"/>
<name>A0A1E4TCJ1_9ASCO</name>
<evidence type="ECO:0000256" key="10">
    <source>
        <dbReference type="RuleBase" id="RU369019"/>
    </source>
</evidence>
<comment type="similarity">
    <text evidence="10">Belongs to the WD repeat SEC12 family.</text>
</comment>
<dbReference type="SMART" id="SM00320">
    <property type="entry name" value="WD40"/>
    <property type="match status" value="2"/>
</dbReference>
<evidence type="ECO:0000313" key="11">
    <source>
        <dbReference type="EMBL" id="ODV89486.1"/>
    </source>
</evidence>
<reference evidence="12" key="1">
    <citation type="submission" date="2016-02" db="EMBL/GenBank/DDBJ databases">
        <title>Comparative genomics of biotechnologically important yeasts.</title>
        <authorList>
            <consortium name="DOE Joint Genome Institute"/>
            <person name="Riley R."/>
            <person name="Haridas S."/>
            <person name="Wolfe K.H."/>
            <person name="Lopes M.R."/>
            <person name="Hittinger C.T."/>
            <person name="Goker M."/>
            <person name="Salamov A."/>
            <person name="Wisecaver J."/>
            <person name="Long T.M."/>
            <person name="Aerts A.L."/>
            <person name="Barry K."/>
            <person name="Choi C."/>
            <person name="Clum A."/>
            <person name="Coughlan A.Y."/>
            <person name="Deshpande S."/>
            <person name="Douglass A.P."/>
            <person name="Hanson S.J."/>
            <person name="Klenk H.-P."/>
            <person name="Labutti K."/>
            <person name="Lapidus A."/>
            <person name="Lindquist E."/>
            <person name="Lipzen A."/>
            <person name="Meier-Kolthoff J.P."/>
            <person name="Ohm R.A."/>
            <person name="Otillar R.P."/>
            <person name="Pangilinan J."/>
            <person name="Peng Y."/>
            <person name="Rokas A."/>
            <person name="Rosa C.A."/>
            <person name="Scheuner C."/>
            <person name="Sibirny A.A."/>
            <person name="Slot J.C."/>
            <person name="Stielow J.B."/>
            <person name="Sun H."/>
            <person name="Kurtzman C.P."/>
            <person name="Blackwell M."/>
            <person name="Jeffries T.W."/>
            <person name="Grigoriev I.V."/>
        </authorList>
    </citation>
    <scope>NUCLEOTIDE SEQUENCE [LARGE SCALE GENOMIC DNA]</scope>
    <source>
        <strain evidence="12">NRRL Y-17796</strain>
    </source>
</reference>
<evidence type="ECO:0000313" key="12">
    <source>
        <dbReference type="Proteomes" id="UP000095023"/>
    </source>
</evidence>
<keyword evidence="9" id="KW-0472">Membrane</keyword>
<keyword evidence="3" id="KW-0812">Transmembrane</keyword>
<dbReference type="Proteomes" id="UP000095023">
    <property type="component" value="Unassembled WGS sequence"/>
</dbReference>
<dbReference type="GO" id="GO:0005789">
    <property type="term" value="C:endoplasmic reticulum membrane"/>
    <property type="evidence" value="ECO:0007669"/>
    <property type="project" value="UniProtKB-SubCell"/>
</dbReference>
<dbReference type="OrthoDB" id="2013972at2759"/>
<comment type="subcellular location">
    <subcellularLocation>
        <location evidence="10">Endoplasmic reticulum membrane</location>
        <topology evidence="10">Single-pass type II membrane protein</topology>
    </subcellularLocation>
    <subcellularLocation>
        <location evidence="10">Golgi apparatus membrane</location>
        <topology evidence="10">Single-pass type II membrane protein</topology>
    </subcellularLocation>
</comment>